<dbReference type="STRING" id="1118202.SAMN05443429_10839"/>
<evidence type="ECO:0000313" key="5">
    <source>
        <dbReference type="Proteomes" id="UP000184335"/>
    </source>
</evidence>
<protein>
    <submittedName>
        <fullName evidence="4">Por secretion system C-terminal sorting domain-containing protein</fullName>
    </submittedName>
</protein>
<dbReference type="InterPro" id="IPR026444">
    <property type="entry name" value="Secre_tail"/>
</dbReference>
<feature type="signal peptide" evidence="2">
    <location>
        <begin position="1"/>
        <end position="39"/>
    </location>
</feature>
<gene>
    <name evidence="4" type="ORF">SAMN05443429_10839</name>
</gene>
<keyword evidence="1 2" id="KW-0732">Signal</keyword>
<evidence type="ECO:0000256" key="2">
    <source>
        <dbReference type="SAM" id="SignalP"/>
    </source>
</evidence>
<dbReference type="EMBL" id="FQYI01000008">
    <property type="protein sequence ID" value="SHJ04466.1"/>
    <property type="molecule type" value="Genomic_DNA"/>
</dbReference>
<feature type="domain" description="Secretion system C-terminal sorting" evidence="3">
    <location>
        <begin position="60"/>
        <end position="126"/>
    </location>
</feature>
<feature type="chain" id="PRO_5012070547" evidence="2">
    <location>
        <begin position="40"/>
        <end position="133"/>
    </location>
</feature>
<dbReference type="AlphaFoldDB" id="A0A1M6G3E2"/>
<reference evidence="4 5" key="1">
    <citation type="submission" date="2016-11" db="EMBL/GenBank/DDBJ databases">
        <authorList>
            <person name="Jaros S."/>
            <person name="Januszkiewicz K."/>
            <person name="Wedrychowicz H."/>
        </authorList>
    </citation>
    <scope>NUCLEOTIDE SEQUENCE [LARGE SCALE GENOMIC DNA]</scope>
    <source>
        <strain evidence="4 5">DSM 25479</strain>
    </source>
</reference>
<dbReference type="Proteomes" id="UP000184335">
    <property type="component" value="Unassembled WGS sequence"/>
</dbReference>
<proteinExistence type="predicted"/>
<keyword evidence="5" id="KW-1185">Reference proteome</keyword>
<evidence type="ECO:0000256" key="1">
    <source>
        <dbReference type="ARBA" id="ARBA00022729"/>
    </source>
</evidence>
<accession>A0A1M6G3E2</accession>
<sequence length="133" mass="15059">MNLILEFNIFVRINLKRVKKFLYSFFLFALFFSGFNANANPATEPSPAVQKADDGILVAYPNPARDFIILKVKDGNTKIKTVAFYSILGVQVFQVNVNRNSAEISLDKLRSGKYLMKYTLEDGTQKVSQIVKI</sequence>
<evidence type="ECO:0000259" key="3">
    <source>
        <dbReference type="Pfam" id="PF18962"/>
    </source>
</evidence>
<dbReference type="NCBIfam" id="TIGR04183">
    <property type="entry name" value="Por_Secre_tail"/>
    <property type="match status" value="1"/>
</dbReference>
<organism evidence="4 5">
    <name type="scientific">Cruoricaptor ignavus</name>
    <dbReference type="NCBI Taxonomy" id="1118202"/>
    <lineage>
        <taxon>Bacteria</taxon>
        <taxon>Pseudomonadati</taxon>
        <taxon>Bacteroidota</taxon>
        <taxon>Flavobacteriia</taxon>
        <taxon>Flavobacteriales</taxon>
        <taxon>Weeksellaceae</taxon>
        <taxon>Cruoricaptor</taxon>
    </lineage>
</organism>
<name>A0A1M6G3E2_9FLAO</name>
<dbReference type="Pfam" id="PF18962">
    <property type="entry name" value="Por_Secre_tail"/>
    <property type="match status" value="1"/>
</dbReference>
<evidence type="ECO:0000313" key="4">
    <source>
        <dbReference type="EMBL" id="SHJ04466.1"/>
    </source>
</evidence>